<keyword evidence="2" id="KW-1185">Reference proteome</keyword>
<evidence type="ECO:0000313" key="1">
    <source>
        <dbReference type="EMBL" id="KAJ8678765.1"/>
    </source>
</evidence>
<gene>
    <name evidence="1" type="ORF">QAD02_014552</name>
</gene>
<evidence type="ECO:0000313" key="2">
    <source>
        <dbReference type="Proteomes" id="UP001239111"/>
    </source>
</evidence>
<name>A0ACC2PAJ4_9HYME</name>
<dbReference type="EMBL" id="CM056742">
    <property type="protein sequence ID" value="KAJ8678765.1"/>
    <property type="molecule type" value="Genomic_DNA"/>
</dbReference>
<sequence>MFESGRRCLALQKSHFYNINVHLQILIIVALIKDGSSTIPESSQEGALQPFNSYQDVIMFHYTVPKQVLRATWQFSAFMDSSKCPQREVHIFLKWGSYPVMPINNTTTSPNVRVNHNDTVHVSTVTAFEPNTMTILPINSPQPGDWFVGAYLTHWDKKVLQKGLGSDCRYSLGSVSVWSEINDINNIPLNHPIKIKTSETISYYKIYIPMGTLDFRVDIWGCSSNLKRSFPSDICIKDMVLKERTLPIYNHSDPRALKLSSMDTHAFTEISPYQDDYYYLMVVSDKSISLNIKITVHECPIVRMGAIAAQKGVNVPFYSKDLDQFDSKILAPLLQKHEINDTKTRGISDSGFDGSIVVDNSLTVCVPRYRLVRIKYPPIFLGEYLLQGTEWLTSWLSLSDSGPVITQFEIMPLIDIGGVLDITIGIEMNKFLTEKQVQVLICISRGKVPRQEAELTICKSEQIMMQLSSSGRQNASIVIPYPEPGAWFISFQSVCKWNNKPVHCEMESILMSLNIKLRGCIFEGNDSCGQFGTCQEIHKGPLHYAACKCFGGYQGLDCSDASNAIPNWFIITRTLMLVLSNLLFLPAIYITLKRKLYTETLVYTSTMIFSALYHACDQQYNMYCIAKFEVLQYCDFFLGILAFWVTSIIMADVQMQHKSLYHMAGVIIIFFHVESDKTGLKNILIPLVIGAFIPVSSYASKLYKMNEMKWPTKVTDLITGLLLVGFGIFLFSFIETESNYYYVHSTWHIIISLSLVFLLPPEKEELAPQMNAFNLPDYKGSSENSVLSVINI</sequence>
<proteinExistence type="predicted"/>
<reference evidence="1" key="1">
    <citation type="submission" date="2023-04" db="EMBL/GenBank/DDBJ databases">
        <title>A chromosome-level genome assembly of the parasitoid wasp Eretmocerus hayati.</title>
        <authorList>
            <person name="Zhong Y."/>
            <person name="Liu S."/>
            <person name="Liu Y."/>
        </authorList>
    </citation>
    <scope>NUCLEOTIDE SEQUENCE</scope>
    <source>
        <strain evidence="1">ZJU_SS_LIU_2023</strain>
    </source>
</reference>
<dbReference type="Proteomes" id="UP001239111">
    <property type="component" value="Chromosome 2"/>
</dbReference>
<protein>
    <submittedName>
        <fullName evidence="1">Uncharacterized protein</fullName>
    </submittedName>
</protein>
<accession>A0ACC2PAJ4</accession>
<organism evidence="1 2">
    <name type="scientific">Eretmocerus hayati</name>
    <dbReference type="NCBI Taxonomy" id="131215"/>
    <lineage>
        <taxon>Eukaryota</taxon>
        <taxon>Metazoa</taxon>
        <taxon>Ecdysozoa</taxon>
        <taxon>Arthropoda</taxon>
        <taxon>Hexapoda</taxon>
        <taxon>Insecta</taxon>
        <taxon>Pterygota</taxon>
        <taxon>Neoptera</taxon>
        <taxon>Endopterygota</taxon>
        <taxon>Hymenoptera</taxon>
        <taxon>Apocrita</taxon>
        <taxon>Proctotrupomorpha</taxon>
        <taxon>Chalcidoidea</taxon>
        <taxon>Aphelinidae</taxon>
        <taxon>Aphelininae</taxon>
        <taxon>Eretmocerus</taxon>
    </lineage>
</organism>
<comment type="caution">
    <text evidence="1">The sequence shown here is derived from an EMBL/GenBank/DDBJ whole genome shotgun (WGS) entry which is preliminary data.</text>
</comment>